<reference evidence="2" key="1">
    <citation type="journal article" date="2018" name="BMC Genomics">
        <title>Genomic insights into host adaptation between the wheat stripe rust pathogen (Puccinia striiformis f. sp. tritici) and the barley stripe rust pathogen (Puccinia striiformis f. sp. hordei).</title>
        <authorList>
            <person name="Xia C."/>
            <person name="Wang M."/>
            <person name="Yin C."/>
            <person name="Cornejo O.E."/>
            <person name="Hulbert S.H."/>
            <person name="Chen X."/>
        </authorList>
    </citation>
    <scope>NUCLEOTIDE SEQUENCE [LARGE SCALE GENOMIC DNA]</scope>
    <source>
        <strain evidence="2">93-210</strain>
    </source>
</reference>
<accession>A0ACC0EPY3</accession>
<dbReference type="EMBL" id="CM045868">
    <property type="protein sequence ID" value="KAI7957391.1"/>
    <property type="molecule type" value="Genomic_DNA"/>
</dbReference>
<gene>
    <name evidence="1" type="ORF">MJO28_004486</name>
</gene>
<dbReference type="Proteomes" id="UP001060170">
    <property type="component" value="Chromosome 4"/>
</dbReference>
<proteinExistence type="predicted"/>
<sequence>MPPAFYPNCNRSCTGLLIPKIDEVIDWTPPSGFKYKTVPANSENCKAFLQPRATMPSQLQSRFMSLVGTTTPLLALGFYISLLKNGSEIFCLVSFHSTYPS</sequence>
<protein>
    <submittedName>
        <fullName evidence="1">Uncharacterized protein</fullName>
    </submittedName>
</protein>
<comment type="caution">
    <text evidence="1">The sequence shown here is derived from an EMBL/GenBank/DDBJ whole genome shotgun (WGS) entry which is preliminary data.</text>
</comment>
<name>A0ACC0EPY3_9BASI</name>
<evidence type="ECO:0000313" key="1">
    <source>
        <dbReference type="EMBL" id="KAI7957391.1"/>
    </source>
</evidence>
<organism evidence="1 2">
    <name type="scientific">Puccinia striiformis f. sp. tritici</name>
    <dbReference type="NCBI Taxonomy" id="168172"/>
    <lineage>
        <taxon>Eukaryota</taxon>
        <taxon>Fungi</taxon>
        <taxon>Dikarya</taxon>
        <taxon>Basidiomycota</taxon>
        <taxon>Pucciniomycotina</taxon>
        <taxon>Pucciniomycetes</taxon>
        <taxon>Pucciniales</taxon>
        <taxon>Pucciniaceae</taxon>
        <taxon>Puccinia</taxon>
    </lineage>
</organism>
<reference evidence="2" key="2">
    <citation type="journal article" date="2018" name="Mol. Plant Microbe Interact.">
        <title>Genome sequence resources for the wheat stripe rust pathogen (Puccinia striiformis f. sp. tritici) and the barley stripe rust pathogen (Puccinia striiformis f. sp. hordei).</title>
        <authorList>
            <person name="Xia C."/>
            <person name="Wang M."/>
            <person name="Yin C."/>
            <person name="Cornejo O.E."/>
            <person name="Hulbert S.H."/>
            <person name="Chen X."/>
        </authorList>
    </citation>
    <scope>NUCLEOTIDE SEQUENCE [LARGE SCALE GENOMIC DNA]</scope>
    <source>
        <strain evidence="2">93-210</strain>
    </source>
</reference>
<reference evidence="1 2" key="3">
    <citation type="journal article" date="2022" name="Microbiol. Spectr.">
        <title>Folding features and dynamics of 3D genome architecture in plant fungal pathogens.</title>
        <authorList>
            <person name="Xia C."/>
        </authorList>
    </citation>
    <scope>NUCLEOTIDE SEQUENCE [LARGE SCALE GENOMIC DNA]</scope>
    <source>
        <strain evidence="1 2">93-210</strain>
    </source>
</reference>
<evidence type="ECO:0000313" key="2">
    <source>
        <dbReference type="Proteomes" id="UP001060170"/>
    </source>
</evidence>
<keyword evidence="2" id="KW-1185">Reference proteome</keyword>